<gene>
    <name evidence="3" type="ORF">ZIOFF_071802</name>
</gene>
<comment type="caution">
    <text evidence="3">The sequence shown here is derived from an EMBL/GenBank/DDBJ whole genome shotgun (WGS) entry which is preliminary data.</text>
</comment>
<keyword evidence="4" id="KW-1185">Reference proteome</keyword>
<evidence type="ECO:0000256" key="1">
    <source>
        <dbReference type="ARBA" id="ARBA00022741"/>
    </source>
</evidence>
<accession>A0A8J5C1T5</accession>
<dbReference type="Gene3D" id="1.10.510.10">
    <property type="entry name" value="Transferase(Phosphotransferase) domain 1"/>
    <property type="match status" value="1"/>
</dbReference>
<dbReference type="InterPro" id="IPR050117">
    <property type="entry name" value="MAPK"/>
</dbReference>
<dbReference type="GO" id="GO:0005524">
    <property type="term" value="F:ATP binding"/>
    <property type="evidence" value="ECO:0007669"/>
    <property type="project" value="UniProtKB-KW"/>
</dbReference>
<dbReference type="Gene3D" id="3.30.200.20">
    <property type="entry name" value="Phosphorylase Kinase, domain 1"/>
    <property type="match status" value="1"/>
</dbReference>
<protein>
    <recommendedName>
        <fullName evidence="5">Mitogen-activated protein kinase 1</fullName>
    </recommendedName>
</protein>
<dbReference type="AlphaFoldDB" id="A0A8J5C1T5"/>
<evidence type="ECO:0000313" key="4">
    <source>
        <dbReference type="Proteomes" id="UP000734854"/>
    </source>
</evidence>
<organism evidence="3 4">
    <name type="scientific">Zingiber officinale</name>
    <name type="common">Ginger</name>
    <name type="synonym">Amomum zingiber</name>
    <dbReference type="NCBI Taxonomy" id="94328"/>
    <lineage>
        <taxon>Eukaryota</taxon>
        <taxon>Viridiplantae</taxon>
        <taxon>Streptophyta</taxon>
        <taxon>Embryophyta</taxon>
        <taxon>Tracheophyta</taxon>
        <taxon>Spermatophyta</taxon>
        <taxon>Magnoliopsida</taxon>
        <taxon>Liliopsida</taxon>
        <taxon>Zingiberales</taxon>
        <taxon>Zingiberaceae</taxon>
        <taxon>Zingiber</taxon>
    </lineage>
</organism>
<dbReference type="EMBL" id="JACMSC010000021">
    <property type="protein sequence ID" value="KAG6470725.1"/>
    <property type="molecule type" value="Genomic_DNA"/>
</dbReference>
<dbReference type="InterPro" id="IPR011009">
    <property type="entry name" value="Kinase-like_dom_sf"/>
</dbReference>
<dbReference type="SUPFAM" id="SSF56112">
    <property type="entry name" value="Protein kinase-like (PK-like)"/>
    <property type="match status" value="1"/>
</dbReference>
<keyword evidence="2" id="KW-0067">ATP-binding</keyword>
<evidence type="ECO:0000313" key="3">
    <source>
        <dbReference type="EMBL" id="KAG6470725.1"/>
    </source>
</evidence>
<proteinExistence type="predicted"/>
<name>A0A8J5C1T5_ZINOF</name>
<evidence type="ECO:0008006" key="5">
    <source>
        <dbReference type="Google" id="ProtNLM"/>
    </source>
</evidence>
<evidence type="ECO:0000256" key="2">
    <source>
        <dbReference type="ARBA" id="ARBA00022840"/>
    </source>
</evidence>
<sequence length="122" mass="13886">MFLALKGNDDLNFVGNEHARMYIKSLPQSLGVHFASIYPNTNPLAIDLLKKMLVFDPSKRIDVTKALQHPYMASLYDPLLDPDANDPVDLGFDDDVKEDAIKEMMWEEMLFYHPEGEVATRA</sequence>
<reference evidence="3 4" key="1">
    <citation type="submission" date="2020-08" db="EMBL/GenBank/DDBJ databases">
        <title>Plant Genome Project.</title>
        <authorList>
            <person name="Zhang R.-G."/>
        </authorList>
    </citation>
    <scope>NUCLEOTIDE SEQUENCE [LARGE SCALE GENOMIC DNA]</scope>
    <source>
        <tissue evidence="3">Rhizome</tissue>
    </source>
</reference>
<dbReference type="Proteomes" id="UP000734854">
    <property type="component" value="Unassembled WGS sequence"/>
</dbReference>
<dbReference type="PANTHER" id="PTHR24055">
    <property type="entry name" value="MITOGEN-ACTIVATED PROTEIN KINASE"/>
    <property type="match status" value="1"/>
</dbReference>
<keyword evidence="1" id="KW-0547">Nucleotide-binding</keyword>